<comment type="caution">
    <text evidence="5">The sequence shown here is derived from an EMBL/GenBank/DDBJ whole genome shotgun (WGS) entry which is preliminary data.</text>
</comment>
<reference evidence="5" key="1">
    <citation type="submission" date="2018-07" db="EMBL/GenBank/DDBJ databases">
        <authorList>
            <consortium name="PulseNet: The National Subtyping Network for Foodborne Disease Surveillance"/>
            <person name="Tarr C.L."/>
            <person name="Trees E."/>
            <person name="Katz L.S."/>
            <person name="Carleton-Romer H.A."/>
            <person name="Stroika S."/>
            <person name="Kucerova Z."/>
            <person name="Roache K.F."/>
            <person name="Sabol A.L."/>
            <person name="Besser J."/>
            <person name="Gerner-Smidt P."/>
        </authorList>
    </citation>
    <scope>NUCLEOTIDE SEQUENCE</scope>
    <source>
        <strain evidence="5">2014AM-2265</strain>
    </source>
</reference>
<keyword evidence="3" id="KW-0238">DNA-binding</keyword>
<proteinExistence type="inferred from homology"/>
<dbReference type="GO" id="GO:0060567">
    <property type="term" value="P:negative regulation of termination of DNA-templated transcription"/>
    <property type="evidence" value="ECO:0007669"/>
    <property type="project" value="InterPro"/>
</dbReference>
<name>A0A3U8PBV5_SALBE</name>
<sequence length="118" mass="13275">MRDMYEVMDRWGAWAAADNSGVDWQPIAAGFRGLLPHGKKSRLQCDDDEGIMIDGCVARLRKYKPEEYELLIAHFVIGISLRTIAKKRKCSDGTIRKELQTAMGFVDGCLAMLTYSMA</sequence>
<evidence type="ECO:0000256" key="4">
    <source>
        <dbReference type="ARBA" id="ARBA00023163"/>
    </source>
</evidence>
<accession>A0A3U8PBV5</accession>
<protein>
    <submittedName>
        <fullName evidence="5">Antitermination protein</fullName>
    </submittedName>
</protein>
<organism evidence="5">
    <name type="scientific">Salmonella berta</name>
    <dbReference type="NCBI Taxonomy" id="28142"/>
    <lineage>
        <taxon>Bacteria</taxon>
        <taxon>Pseudomonadati</taxon>
        <taxon>Pseudomonadota</taxon>
        <taxon>Gammaproteobacteria</taxon>
        <taxon>Enterobacterales</taxon>
        <taxon>Enterobacteriaceae</taxon>
        <taxon>Salmonella</taxon>
    </lineage>
</organism>
<evidence type="ECO:0000256" key="1">
    <source>
        <dbReference type="ARBA" id="ARBA00010234"/>
    </source>
</evidence>
<keyword evidence="4" id="KW-0804">Transcription</keyword>
<dbReference type="InterPro" id="IPR010534">
    <property type="entry name" value="Phage_933W_GpQ"/>
</dbReference>
<evidence type="ECO:0000256" key="2">
    <source>
        <dbReference type="ARBA" id="ARBA00023015"/>
    </source>
</evidence>
<dbReference type="EMBL" id="AAKTIB010000005">
    <property type="protein sequence ID" value="ECV4057078.1"/>
    <property type="molecule type" value="Genomic_DNA"/>
</dbReference>
<dbReference type="RefSeq" id="WP_001205469.1">
    <property type="nucleotide sequence ID" value="NZ_JYWO01000025.1"/>
</dbReference>
<dbReference type="AlphaFoldDB" id="A0A3U8PBV5"/>
<evidence type="ECO:0000313" key="5">
    <source>
        <dbReference type="EMBL" id="ECV4057078.1"/>
    </source>
</evidence>
<gene>
    <name evidence="5" type="ORF">BSD66_13510</name>
</gene>
<dbReference type="Pfam" id="PF06530">
    <property type="entry name" value="Phage_antitermQ"/>
    <property type="match status" value="1"/>
</dbReference>
<keyword evidence="2" id="KW-0805">Transcription regulation</keyword>
<evidence type="ECO:0000256" key="3">
    <source>
        <dbReference type="ARBA" id="ARBA00023125"/>
    </source>
</evidence>
<dbReference type="GO" id="GO:0003677">
    <property type="term" value="F:DNA binding"/>
    <property type="evidence" value="ECO:0007669"/>
    <property type="project" value="UniProtKB-KW"/>
</dbReference>
<comment type="similarity">
    <text evidence="1">Belongs to the phage antitermination Q type 1 family.</text>
</comment>